<dbReference type="EMBL" id="JAFIMU010000006">
    <property type="protein sequence ID" value="MBN8227996.1"/>
    <property type="molecule type" value="Genomic_DNA"/>
</dbReference>
<proteinExistence type="predicted"/>
<name>A0ABS3DAW2_9BACT</name>
<accession>A0ABS3DAW2</accession>
<protein>
    <submittedName>
        <fullName evidence="1">Uncharacterized protein</fullName>
    </submittedName>
</protein>
<evidence type="ECO:0000313" key="2">
    <source>
        <dbReference type="Proteomes" id="UP000664052"/>
    </source>
</evidence>
<evidence type="ECO:0000313" key="1">
    <source>
        <dbReference type="EMBL" id="MBN8227996.1"/>
    </source>
</evidence>
<dbReference type="Proteomes" id="UP000664052">
    <property type="component" value="Unassembled WGS sequence"/>
</dbReference>
<reference evidence="1 2" key="1">
    <citation type="submission" date="2021-02" db="EMBL/GenBank/DDBJ databases">
        <title>De Novo genome assembly of isolated myxobacteria.</title>
        <authorList>
            <person name="Stevens D.C."/>
        </authorList>
    </citation>
    <scope>NUCLEOTIDE SEQUENCE [LARGE SCALE GENOMIC DNA]</scope>
    <source>
        <strain evidence="1 2">ATCC 29039</strain>
    </source>
</reference>
<comment type="caution">
    <text evidence="1">The sequence shown here is derived from an EMBL/GenBank/DDBJ whole genome shotgun (WGS) entry which is preliminary data.</text>
</comment>
<organism evidence="1 2">
    <name type="scientific">Corallococcus macrosporus</name>
    <dbReference type="NCBI Taxonomy" id="35"/>
    <lineage>
        <taxon>Bacteria</taxon>
        <taxon>Pseudomonadati</taxon>
        <taxon>Myxococcota</taxon>
        <taxon>Myxococcia</taxon>
        <taxon>Myxococcales</taxon>
        <taxon>Cystobacterineae</taxon>
        <taxon>Myxococcaceae</taxon>
        <taxon>Corallococcus</taxon>
    </lineage>
</organism>
<dbReference type="RefSeq" id="WP_207050841.1">
    <property type="nucleotide sequence ID" value="NZ_JAFIMU010000006.1"/>
</dbReference>
<gene>
    <name evidence="1" type="ORF">JYK02_10800</name>
</gene>
<sequence length="172" mass="20498">MIDLESGNKWDKRLRPIGETSWEKEPFSAWWSRHSTEFAHLDPQALEQWVHRHWHYSPFCRLPLHRLRSKKELWSTERILSDVFNDNSREPEHDFKVLANAPTGKAMLATGTWDYPMLILSTPKGFKDRRGNHPGARFRLIEGHLRFRFLNALFHRKEGRPLHEVIILEINQ</sequence>
<keyword evidence="2" id="KW-1185">Reference proteome</keyword>